<dbReference type="InterPro" id="IPR011049">
    <property type="entry name" value="Serralysin-like_metalloprot_C"/>
</dbReference>
<evidence type="ECO:0000256" key="1">
    <source>
        <dbReference type="SAM" id="MobiDB-lite"/>
    </source>
</evidence>
<organism evidence="2">
    <name type="scientific">Magnetococcus massalia (strain MO-1)</name>
    <dbReference type="NCBI Taxonomy" id="451514"/>
    <lineage>
        <taxon>Bacteria</taxon>
        <taxon>Pseudomonadati</taxon>
        <taxon>Pseudomonadota</taxon>
        <taxon>Magnetococcia</taxon>
        <taxon>Magnetococcales</taxon>
        <taxon>Magnetococcaceae</taxon>
        <taxon>Magnetococcus</taxon>
    </lineage>
</organism>
<evidence type="ECO:0000313" key="2">
    <source>
        <dbReference type="EMBL" id="CRH08289.1"/>
    </source>
</evidence>
<reference evidence="2" key="1">
    <citation type="submission" date="2015-04" db="EMBL/GenBank/DDBJ databases">
        <authorList>
            <person name="Syromyatnikov M.Y."/>
            <person name="Popov V.N."/>
        </authorList>
    </citation>
    <scope>NUCLEOTIDE SEQUENCE</scope>
    <source>
        <strain evidence="2">MO-1</strain>
    </source>
</reference>
<dbReference type="EMBL" id="LO017727">
    <property type="protein sequence ID" value="CRH08289.1"/>
    <property type="molecule type" value="Genomic_DNA"/>
</dbReference>
<proteinExistence type="predicted"/>
<gene>
    <name evidence="2" type="ORF">MAGMO_4161</name>
</gene>
<sequence length="3485" mass="359921">MDGIQVKPPEDSNENFSLGVSVVTIDDNGVTTDLSDTDIGAIAVTVASVADEANLSANDVSGNEAGWTNLDIATSVTDTDGSEAISHLIIDTGNPDVVLSAGTYDADAGTWSVSQAQLADLKVQHTDDDFSGTFDLSVTSHVLDSDADAGGDDTSSVSADFTVTVNPIADEVTVADGSVAGAEDNWMTITDGPVFTLTDTTDGSEAVTAIDLSGIPTGTELKLADGTTITVDGDGTAELPASAISDIGNNQFTIDGLMVKAPADSNVNFEIDVTATTTDSNGGTSHVLADAGSGAIAVEVSSVADQAANTANDVSGTEAGWATLDLASSVTDSDGSESITHLVIDTGSSEIILSDGTYDADSGTWTLSLDQLDGLQVKHTDDDYAGSFDLSVTSHVLDSDADAGGDDTTTTTSQFEVTIHPDADGVTITDGSGLGVENSWIELNEPTFTLKDTDGSEELHSVTISNIPDGAELQLADGTSLTITDGAATIPSSAIVATGDDNTFTIEGLEVKSPQDDSTNFSLGISVVTVDAVTGTTTDYSEADLGSIDVVVSTEAEDPIIEANDVVGLEGQWVDLDLSATVSDTDSETITKVVISTDDPDNVSLSIGVENPAGTWTLDVADLADLKVTHADDDYSGTFDLGITAYVHDADVDSGGDSNTFDSATFTVQVNPDADEVTVVDGSTSGAEDSWIAIDSAPTFTLTDLDGSETVSGIAFSGMPEGTELQFADGSSVTVGADGTATAPASAITETGNAHEYTITGMQVKAPEDSNVNFDIDFTVTTSDSKNGVTSTNESAGSGSISVELSSVADDPTLTANDVTGDEAGWTTLDISTNVTDSDGSESITAVVIDTGSPDIVLSAGTYDADAGTWSLTTDQLTELKVQHTDDNYSGSFDLAVTSHVLDTDSDSGGNDTTTESSSFTVTVDPIADEVTVVDGSASGSEDAWISITDGPTFTLSDTDGSESVSAVSFSGMPEGTELRFADGSTVTVGANGTAEAPASAITATGNDSEFTLSGMEVKAPADSNENFDIGFSVTTTDSDHGVSDSNTSAGSGTISVEVASVADTPTLTANDASGDEAGWTALDISTSVTDSDGSESITAVVIDTGSPDIVLSAGTYDADAGTWSLTTDQLAELKVQHTDDDYSGSFDLSVTSHVLDSDADSGGDDTTTATTSLTVTVDPIADEVTIVDGSVSGDEDSWMTVTDAPTFTITDTATPTAESIASVTLDGIPEGAELKLSDGTSITVNGDGTAEIPSSAITATGEDNQFTISGLMVKAPEDSNVDFELGFSVTSQDGDDLNSDAGSGTISVEVTGVADTPVDNFDDLTFTEDVGESVSYTVDGDDSSGTAYDLDLSSAISDSDGSESASYVISGVPDNMSLSAGTDNGDGSWSLSAAELGSVELYAPEDWSGALDIAIQTTVTDYQEDGNGGYTTTVDDTLVLTDNLTITIDPDADALTVTAGGAGDEDQWIDVDMSYTLNDLDGSESVSTITLSDIPDGASLQLSDGTAITVTDGVATIPASAIVDNSDGTFDITDLQIQAPEHSNVDMDLSLNVTVVDDNGITQDTVTSSHTVTVDVEGVADGVDNLGVAQSTVEIEEDKSFYLHDSNSGPGLSSDLIDTDGSEKIFYKISVESDDGNDSAWLQLKVGNKWKSQSQEDGVWTVEAADVDAGLVRMGAGKNADEDFTVNIDAYSVDYDETDGGIDDTSTVASTSFSVDVDSNADKATIWVKASGTEDQSITIQNSIQLYDADGSESLDGPVIITMDPDQGSLSITKPGNEGLITETATAGVYEVDQAALTATKFGTDDNGDSYAYKWSIAGLTLDPAENSADNVSLNFQTKQVEATDDGNDKAIEYTSKNYTVKVNADVDGATLVTPDAEGLEDSAIALDPTIALGADQDGSETVYGDVVITSTEPGAVGAEMVLDGVSIASSTTKSVSKEMVDGELVTNVDYTTTWKVPANMLTAETNGDGDTTGWSFDNLTITPPEDSDADFDLQFALQIIDEDNDSGGDSISEIISESMHVQVDAVADAAKLDTLPSRGNEDTDLNVKIDLNLTDTDGSETAYVTITGVPDGATFSAGTDLGNNSWRVDAEDLDGLTIQPPAQSNDRIEMQVTATTVESNPSSGSDHAGDGGEVEVLTHTTDPVDLNIRVLGVADEAEMEGLTASGVEDAPLAGAPDGAIQLDLSGITLGEDNFDNSEQLSVVISNIPDGVKLWASNEDQDALTYLGNGRWGVDVENHLESVHVIPVGDFGGEFNLDITAIVTERSFKVDDEGQLVKEDGEVVTMTGGDQSIRIEQLTVTVEPDADQANIHIAAKGYEDAADGITLTINPSTTDSDGSESVTGVTVFGLPDDVFLYQDGELQIADGDGNYHFDPDNLADLNLVTPLHSNEDFTVQVTAETTDSNGDTATRTESHLVDVVGVADGVENLAAGQGVDGSTITLEVACFSKSGNKDGDCDITIEYIDSNGDTQQASGSFTTNTPFDNGKGGWESIEVTLTDADGNTVDFTDLQPTNILFEPTTNEGVYLKSVEIAGHDFDPAADGEMGQGVNDHQDQVYGGTYVGMPGNGKSSLGLSFEDDDGVNIFTDSPGLSSSITTDGVHQIPIEIQSDMIDVDGSESRYYMVENVPEGAFLAAGTDAAGNIEHTAINAGDGMWIVSESDLADLHLVPQPGLVDEATFTIDVRAVTVENDGDVRVSSAVTIDFTVDTDLDQSHNPGPGNGHINSDGGDAGVEVDGVDIVSGGQGNEDSAINMGIQSTQLDNDGSEVTTFVIDDNDLPIGANLSTGIFNPLNNSWVFTSDEIGDLNITPPENFSGEMNVFMEAFTVEVNGDEMVQEHTVTVDVDAVTDGPNLSISNAFGDEDTAISLNVSVALPDDDGSESLSGGVIITGVPVGAALAIDGQAITSSIDGNGEAYWEIPQAALASTGDQSWNIPGLTITPPTDSNENFDLTIHATGGEGGTGDAADVTVSATLTVDVEADADEIILTVQDQATTGVEDMAIELHGLSATLDGTGSEVMNVVVTGYPDGTVFSHGFSNGDGTWSVDPNDLGTLQLVPPQDFSGDMSLQLNAFSLDRDPESGEIHIKQTSSAEFSVSFDADADGFSATVNDAEGIENSPIALNLSAASMDQYEGASEGMLITLEGFPAGSQLSTGTSDDGGETWSVTGDQLNGLTFTPPTDYHGNLKITMNLESDQNNIEVVSKSFDFNISVDDRPTVTFAQESTLEAVGDGVVDVGSQITLTDGDSTIMTGATVAITQGEEAGDAFSLEGYTTSSFTIDGVETTFIDGTDIEISGGGIAGDGELMLSGSDSITNYQAVLSSIKLNLDEGGTRDIEVTVTDDKGGVSEVGSFQAEITEGTDGDDTITGTAGDETFIMTDGSDSIAAGAGDDLFIFGMNEGSDFISGGAGYTDIIRMDGMTDDPTINLDAVDNWTIETDSSYSIESNVDMDGNLFDQLTFDDGDAAGTITLEDGSELQFDGIDHIAW</sequence>
<accession>A0A1S7LQ24</accession>
<feature type="region of interest" description="Disordered" evidence="1">
    <location>
        <begin position="2709"/>
        <end position="2729"/>
    </location>
</feature>
<dbReference type="SUPFAM" id="SSF51120">
    <property type="entry name" value="beta-Roll"/>
    <property type="match status" value="1"/>
</dbReference>
<protein>
    <submittedName>
        <fullName evidence="2">Hemolysin-type calcium-binding region</fullName>
    </submittedName>
</protein>
<name>A0A1S7LQ24_MAGMO</name>